<proteinExistence type="predicted"/>
<keyword evidence="1" id="KW-1133">Transmembrane helix</keyword>
<evidence type="ECO:0008006" key="5">
    <source>
        <dbReference type="Google" id="ProtNLM"/>
    </source>
</evidence>
<dbReference type="STRING" id="1121922.GCA_000428905_03735"/>
<keyword evidence="4" id="KW-1185">Reference proteome</keyword>
<dbReference type="RefSeq" id="WP_006009437.1">
    <property type="nucleotide sequence ID" value="NZ_AUAV01000025.1"/>
</dbReference>
<feature type="transmembrane region" description="Helical" evidence="1">
    <location>
        <begin position="539"/>
        <end position="556"/>
    </location>
</feature>
<dbReference type="OrthoDB" id="6219137at2"/>
<dbReference type="AlphaFoldDB" id="K6ZWH1"/>
<sequence>MKFTRLASAVLLCTASLPILAASYTVTELATDTLGQNQYAVSIDNTGLMLTAIENIYNAPVDLSTIDFENAFIIAGLTDIEAARNGQFNLADYTFLIARAIAGSSNFSFFTQQLGRMQAYKTDGSEANFDYINAFDTETEALGGFSRAMETTPRDSTAGTHIVGNTVGPFRTIDYVNLNGENVKYIVSDFDQRAFVQVGENVTPLLPIDTTLGGTSQVNRINVNYVAAGSGSIEATSALTTGLANCADDEIRGDQPIEACLRSIITVTSNGALTRRSDLWLQRAHLWSMDVEGTVTDTRTFGTLVTDEEPALQGSSQALDVNIDGIGVGVASVKVADGSLQSTAATMFLPSGEVVQIIDDEGLLPNSAISINDIGYVVGLRRQRINNIPRNKMFIYNRNDGSVTFPDDFFDNSSTVPRSINNNNLVVGSADVEATRVTNRKTAAFIYDIEADTFTNLNTLVKCDSPFNFIEAIDINDSNEIIVSALTKKAARNARGELIKDDAGEDVLVDTIVTLKLNPTGQPPTICSNDDLGIPDRQGASTGILMFTLLTFAAFFRRRVKQ</sequence>
<dbReference type="Pfam" id="PF11949">
    <property type="entry name" value="DUF3466"/>
    <property type="match status" value="1"/>
</dbReference>
<comment type="caution">
    <text evidence="3">The sequence shown here is derived from an EMBL/GenBank/DDBJ whole genome shotgun (WGS) entry which is preliminary data.</text>
</comment>
<dbReference type="EMBL" id="BAEQ01000015">
    <property type="protein sequence ID" value="GAC27670.1"/>
    <property type="molecule type" value="Genomic_DNA"/>
</dbReference>
<name>K6ZWH1_9ALTE</name>
<keyword evidence="1" id="KW-0472">Membrane</keyword>
<dbReference type="InterPro" id="IPR022562">
    <property type="entry name" value="DUF3466"/>
</dbReference>
<evidence type="ECO:0000256" key="1">
    <source>
        <dbReference type="SAM" id="Phobius"/>
    </source>
</evidence>
<reference evidence="4" key="1">
    <citation type="journal article" date="2014" name="Environ. Microbiol.">
        <title>Comparative genomics of the marine bacterial genus Glaciecola reveals the high degree of genomic diversity and genomic characteristic for cold adaptation.</title>
        <authorList>
            <person name="Qin Q.L."/>
            <person name="Xie B.B."/>
            <person name="Yu Y."/>
            <person name="Shu Y.L."/>
            <person name="Rong J.C."/>
            <person name="Zhang Y.J."/>
            <person name="Zhao D.L."/>
            <person name="Chen X.L."/>
            <person name="Zhang X.Y."/>
            <person name="Chen B."/>
            <person name="Zhou B.C."/>
            <person name="Zhang Y.Z."/>
        </authorList>
    </citation>
    <scope>NUCLEOTIDE SEQUENCE [LARGE SCALE GENOMIC DNA]</scope>
    <source>
        <strain evidence="4">ACAM 615</strain>
    </source>
</reference>
<accession>K6ZWH1</accession>
<keyword evidence="1" id="KW-0812">Transmembrane</keyword>
<feature type="signal peptide" evidence="2">
    <location>
        <begin position="1"/>
        <end position="21"/>
    </location>
</feature>
<evidence type="ECO:0000313" key="4">
    <source>
        <dbReference type="Proteomes" id="UP000006251"/>
    </source>
</evidence>
<dbReference type="Proteomes" id="UP000006251">
    <property type="component" value="Unassembled WGS sequence"/>
</dbReference>
<evidence type="ECO:0000256" key="2">
    <source>
        <dbReference type="SAM" id="SignalP"/>
    </source>
</evidence>
<evidence type="ECO:0000313" key="3">
    <source>
        <dbReference type="EMBL" id="GAC27670.1"/>
    </source>
</evidence>
<organism evidence="3 4">
    <name type="scientific">Brumicola pallidula DSM 14239 = ACAM 615</name>
    <dbReference type="NCBI Taxonomy" id="1121922"/>
    <lineage>
        <taxon>Bacteria</taxon>
        <taxon>Pseudomonadati</taxon>
        <taxon>Pseudomonadota</taxon>
        <taxon>Gammaproteobacteria</taxon>
        <taxon>Alteromonadales</taxon>
        <taxon>Alteromonadaceae</taxon>
        <taxon>Brumicola</taxon>
    </lineage>
</organism>
<protein>
    <recommendedName>
        <fullName evidence="5">DUF3466 family protein</fullName>
    </recommendedName>
</protein>
<feature type="chain" id="PRO_5003902366" description="DUF3466 family protein" evidence="2">
    <location>
        <begin position="22"/>
        <end position="562"/>
    </location>
</feature>
<keyword evidence="2" id="KW-0732">Signal</keyword>
<gene>
    <name evidence="3" type="ORF">GPAL_0790</name>
</gene>